<comment type="caution">
    <text evidence="1">The sequence shown here is derived from an EMBL/GenBank/DDBJ whole genome shotgun (WGS) entry which is preliminary data.</text>
</comment>
<reference evidence="1 2" key="1">
    <citation type="journal article" date="2024" name="BMC Biol.">
        <title>Comparative genomics of Ascetosporea gives new insight into the evolutionary basis for animal parasitism in Rhizaria.</title>
        <authorList>
            <person name="Hiltunen Thoren M."/>
            <person name="Onut-Brannstrom I."/>
            <person name="Alfjorden A."/>
            <person name="Peckova H."/>
            <person name="Swords F."/>
            <person name="Hooper C."/>
            <person name="Holzer A.S."/>
            <person name="Bass D."/>
            <person name="Burki F."/>
        </authorList>
    </citation>
    <scope>NUCLEOTIDE SEQUENCE [LARGE SCALE GENOMIC DNA]</scope>
    <source>
        <strain evidence="1">20-A016</strain>
    </source>
</reference>
<evidence type="ECO:0000313" key="2">
    <source>
        <dbReference type="Proteomes" id="UP001439008"/>
    </source>
</evidence>
<organism evidence="1 2">
    <name type="scientific">Bonamia ostreae</name>
    <dbReference type="NCBI Taxonomy" id="126728"/>
    <lineage>
        <taxon>Eukaryota</taxon>
        <taxon>Sar</taxon>
        <taxon>Rhizaria</taxon>
        <taxon>Endomyxa</taxon>
        <taxon>Ascetosporea</taxon>
        <taxon>Haplosporida</taxon>
        <taxon>Bonamia</taxon>
    </lineage>
</organism>
<sequence>LEMIEKIDIKNFKNENSEINELDFFVETDRYSIFSHCDSYFSPVSLEKGEIQIEEGTLIDALMALDDFKESDNELLRQIFRRNLKKMRPKSDGTPIWLTESDNSWILDGKSIRNSGFWMRSSCSKGKTAAGKQSAGLKILPQANYENSSFDKNFSGDLFLSSC</sequence>
<dbReference type="Proteomes" id="UP001439008">
    <property type="component" value="Unassembled WGS sequence"/>
</dbReference>
<feature type="non-terminal residue" evidence="1">
    <location>
        <position position="1"/>
    </location>
</feature>
<accession>A0ABV2ATF5</accession>
<evidence type="ECO:0000313" key="1">
    <source>
        <dbReference type="EMBL" id="MES1922884.1"/>
    </source>
</evidence>
<protein>
    <submittedName>
        <fullName evidence="1">Uncharacterized protein</fullName>
    </submittedName>
</protein>
<dbReference type="EMBL" id="JBDODL010003958">
    <property type="protein sequence ID" value="MES1922884.1"/>
    <property type="molecule type" value="Genomic_DNA"/>
</dbReference>
<gene>
    <name evidence="1" type="ORF">MHBO_004412</name>
</gene>
<name>A0ABV2ATF5_9EUKA</name>
<feature type="non-terminal residue" evidence="1">
    <location>
        <position position="163"/>
    </location>
</feature>
<proteinExistence type="predicted"/>
<keyword evidence="2" id="KW-1185">Reference proteome</keyword>